<dbReference type="Proteomes" id="UP001216139">
    <property type="component" value="Chromosome"/>
</dbReference>
<reference evidence="3 4" key="1">
    <citation type="submission" date="2023-02" db="EMBL/GenBank/DDBJ databases">
        <title>Genome sequence of Mucilaginibacter jinjuensis strain KACC 16571.</title>
        <authorList>
            <person name="Kim S."/>
            <person name="Heo J."/>
            <person name="Kwon S.-W."/>
        </authorList>
    </citation>
    <scope>NUCLEOTIDE SEQUENCE [LARGE SCALE GENOMIC DNA]</scope>
    <source>
        <strain evidence="3 4">KACC 16571</strain>
    </source>
</reference>
<proteinExistence type="predicted"/>
<dbReference type="RefSeq" id="WP_273633204.1">
    <property type="nucleotide sequence ID" value="NZ_CP117167.1"/>
</dbReference>
<keyword evidence="4" id="KW-1185">Reference proteome</keyword>
<dbReference type="InterPro" id="IPR013096">
    <property type="entry name" value="Cupin_2"/>
</dbReference>
<protein>
    <submittedName>
        <fullName evidence="3">Cupin domain-containing protein</fullName>
    </submittedName>
</protein>
<feature type="domain" description="Cupin type-2" evidence="2">
    <location>
        <begin position="33"/>
        <end position="100"/>
    </location>
</feature>
<evidence type="ECO:0000313" key="4">
    <source>
        <dbReference type="Proteomes" id="UP001216139"/>
    </source>
</evidence>
<dbReference type="EMBL" id="CP117167">
    <property type="protein sequence ID" value="WCT14708.1"/>
    <property type="molecule type" value="Genomic_DNA"/>
</dbReference>
<evidence type="ECO:0000313" key="3">
    <source>
        <dbReference type="EMBL" id="WCT14708.1"/>
    </source>
</evidence>
<accession>A0ABY7TG62</accession>
<dbReference type="SUPFAM" id="SSF51182">
    <property type="entry name" value="RmlC-like cupins"/>
    <property type="match status" value="1"/>
</dbReference>
<gene>
    <name evidence="3" type="ORF">PQO05_12255</name>
</gene>
<dbReference type="InterPro" id="IPR051610">
    <property type="entry name" value="GPI/OXD"/>
</dbReference>
<dbReference type="InterPro" id="IPR011051">
    <property type="entry name" value="RmlC_Cupin_sf"/>
</dbReference>
<sequence length="112" mass="12686">MIKSIVNAEHYFWGNQCEGWHLLKTDTLSVIEEKLPVGTAEQYHFHYKAQQVFYILKGQATFNIEGRDVLVNAGESIHIPALTKHGISNQNSEELSILVISEPKAHGDRENI</sequence>
<evidence type="ECO:0000259" key="2">
    <source>
        <dbReference type="Pfam" id="PF07883"/>
    </source>
</evidence>
<dbReference type="Gene3D" id="2.60.120.10">
    <property type="entry name" value="Jelly Rolls"/>
    <property type="match status" value="1"/>
</dbReference>
<dbReference type="Pfam" id="PF07883">
    <property type="entry name" value="Cupin_2"/>
    <property type="match status" value="1"/>
</dbReference>
<organism evidence="3 4">
    <name type="scientific">Mucilaginibacter jinjuensis</name>
    <dbReference type="NCBI Taxonomy" id="1176721"/>
    <lineage>
        <taxon>Bacteria</taxon>
        <taxon>Pseudomonadati</taxon>
        <taxon>Bacteroidota</taxon>
        <taxon>Sphingobacteriia</taxon>
        <taxon>Sphingobacteriales</taxon>
        <taxon>Sphingobacteriaceae</taxon>
        <taxon>Mucilaginibacter</taxon>
    </lineage>
</organism>
<dbReference type="PANTHER" id="PTHR35848">
    <property type="entry name" value="OXALATE-BINDING PROTEIN"/>
    <property type="match status" value="1"/>
</dbReference>
<keyword evidence="1" id="KW-0479">Metal-binding</keyword>
<evidence type="ECO:0000256" key="1">
    <source>
        <dbReference type="ARBA" id="ARBA00022723"/>
    </source>
</evidence>
<dbReference type="InterPro" id="IPR014710">
    <property type="entry name" value="RmlC-like_jellyroll"/>
</dbReference>
<name>A0ABY7TG62_9SPHI</name>